<evidence type="ECO:0008006" key="2">
    <source>
        <dbReference type="Google" id="ProtNLM"/>
    </source>
</evidence>
<reference evidence="1" key="1">
    <citation type="submission" date="2012-03" db="EMBL/GenBank/DDBJ databases">
        <title>Functional metagenomics reveals considerable lignocellulase gene clusters in the gut microbiome of a wood-feeding higher termite.</title>
        <authorList>
            <person name="Liu N."/>
        </authorList>
    </citation>
    <scope>NUCLEOTIDE SEQUENCE</scope>
</reference>
<protein>
    <recommendedName>
        <fullName evidence="2">DUF3782 domain-containing protein</fullName>
    </recommendedName>
</protein>
<dbReference type="SUPFAM" id="SSF52980">
    <property type="entry name" value="Restriction endonuclease-like"/>
    <property type="match status" value="1"/>
</dbReference>
<dbReference type="PANTHER" id="PTHR38753:SF1">
    <property type="entry name" value="SLR1441 PROTEIN"/>
    <property type="match status" value="1"/>
</dbReference>
<proteinExistence type="predicted"/>
<name>A0A806KLG3_9BACT</name>
<accession>A0A806KLG3</accession>
<dbReference type="AlphaFoldDB" id="A0A806KLG3"/>
<dbReference type="EMBL" id="JQ844277">
    <property type="protein sequence ID" value="AGS54100.1"/>
    <property type="molecule type" value="Genomic_DNA"/>
</dbReference>
<evidence type="ECO:0000313" key="1">
    <source>
        <dbReference type="EMBL" id="AGS54100.1"/>
    </source>
</evidence>
<sequence>MEQTTIPDYPRGITFEQVWAALMEDRERMKETERIVRRNSKQMGDLHRKFGELAEHLVAPRIHTRFNELGYHFSAVSPGGHKIYGEDGKTKTEVDLLLENGNTIMAVEVKTKPALKDVEHHIKRLEILRDHRRSINDRRKIQGAIAGAIFGPIERKAAIEAGFFVIEQSGDTMILDIPADFVPREW</sequence>
<dbReference type="InterPro" id="IPR011335">
    <property type="entry name" value="Restrct_endonuc-II-like"/>
</dbReference>
<organism evidence="1">
    <name type="scientific">uncultured bacterium contig00021</name>
    <dbReference type="NCBI Taxonomy" id="1181511"/>
    <lineage>
        <taxon>Bacteria</taxon>
        <taxon>environmental samples</taxon>
    </lineage>
</organism>
<dbReference type="PANTHER" id="PTHR38753">
    <property type="entry name" value="SLR1441 PROTEIN"/>
    <property type="match status" value="1"/>
</dbReference>